<sequence>MKAVAYNIKNFEKELLARANGKVHDLTLISNALNFNTLHYALGKEVVIVSEDDRLDAAILDKMKAVGVQKIVTRSVATDHIDLFRAADLNIQVANTPYEDGSPKGIAEQTIRNLNLWDKGRCVGAACCCMKDCNVVPIDHKDEERNA</sequence>
<organism evidence="3 4">
    <name type="scientific">Sphingobacterium bambusae</name>
    <dbReference type="NCBI Taxonomy" id="662858"/>
    <lineage>
        <taxon>Bacteria</taxon>
        <taxon>Pseudomonadati</taxon>
        <taxon>Bacteroidota</taxon>
        <taxon>Sphingobacteriia</taxon>
        <taxon>Sphingobacteriales</taxon>
        <taxon>Sphingobacteriaceae</taxon>
        <taxon>Sphingobacterium</taxon>
    </lineage>
</organism>
<dbReference type="EMBL" id="JBHUPB010000008">
    <property type="protein sequence ID" value="MFD2968483.1"/>
    <property type="molecule type" value="Genomic_DNA"/>
</dbReference>
<feature type="domain" description="D-isomer specific 2-hydroxyacid dehydrogenase catalytic" evidence="2">
    <location>
        <begin position="12"/>
        <end position="109"/>
    </location>
</feature>
<accession>A0ABW6BG24</accession>
<dbReference type="PANTHER" id="PTHR43026:SF1">
    <property type="entry name" value="2-HYDROXYACID DEHYDROGENASE HOMOLOG 1-RELATED"/>
    <property type="match status" value="1"/>
</dbReference>
<dbReference type="Proteomes" id="UP001597525">
    <property type="component" value="Unassembled WGS sequence"/>
</dbReference>
<dbReference type="RefSeq" id="WP_320185533.1">
    <property type="nucleotide sequence ID" value="NZ_CP138332.1"/>
</dbReference>
<name>A0ABW6BG24_9SPHI</name>
<dbReference type="SUPFAM" id="SSF52283">
    <property type="entry name" value="Formate/glycerate dehydrogenase catalytic domain-like"/>
    <property type="match status" value="1"/>
</dbReference>
<keyword evidence="1" id="KW-0520">NAD</keyword>
<proteinExistence type="predicted"/>
<protein>
    <submittedName>
        <fullName evidence="3">Lactate dehydrogenase</fullName>
    </submittedName>
</protein>
<comment type="caution">
    <text evidence="3">The sequence shown here is derived from an EMBL/GenBank/DDBJ whole genome shotgun (WGS) entry which is preliminary data.</text>
</comment>
<evidence type="ECO:0000256" key="1">
    <source>
        <dbReference type="ARBA" id="ARBA00023027"/>
    </source>
</evidence>
<dbReference type="PANTHER" id="PTHR43026">
    <property type="entry name" value="2-HYDROXYACID DEHYDROGENASE HOMOLOG 1-RELATED"/>
    <property type="match status" value="1"/>
</dbReference>
<dbReference type="InterPro" id="IPR058205">
    <property type="entry name" value="D-LDH-like"/>
</dbReference>
<reference evidence="4" key="1">
    <citation type="journal article" date="2019" name="Int. J. Syst. Evol. Microbiol.">
        <title>The Global Catalogue of Microorganisms (GCM) 10K type strain sequencing project: providing services to taxonomists for standard genome sequencing and annotation.</title>
        <authorList>
            <consortium name="The Broad Institute Genomics Platform"/>
            <consortium name="The Broad Institute Genome Sequencing Center for Infectious Disease"/>
            <person name="Wu L."/>
            <person name="Ma J."/>
        </authorList>
    </citation>
    <scope>NUCLEOTIDE SEQUENCE [LARGE SCALE GENOMIC DNA]</scope>
    <source>
        <strain evidence="4">KCTC 22814</strain>
    </source>
</reference>
<evidence type="ECO:0000259" key="2">
    <source>
        <dbReference type="Pfam" id="PF00389"/>
    </source>
</evidence>
<dbReference type="Pfam" id="PF00389">
    <property type="entry name" value="2-Hacid_dh"/>
    <property type="match status" value="1"/>
</dbReference>
<evidence type="ECO:0000313" key="4">
    <source>
        <dbReference type="Proteomes" id="UP001597525"/>
    </source>
</evidence>
<keyword evidence="4" id="KW-1185">Reference proteome</keyword>
<evidence type="ECO:0000313" key="3">
    <source>
        <dbReference type="EMBL" id="MFD2968483.1"/>
    </source>
</evidence>
<gene>
    <name evidence="3" type="ORF">ACFS7Y_13870</name>
</gene>
<dbReference type="Gene3D" id="3.40.50.720">
    <property type="entry name" value="NAD(P)-binding Rossmann-like Domain"/>
    <property type="match status" value="1"/>
</dbReference>
<dbReference type="InterPro" id="IPR006139">
    <property type="entry name" value="D-isomer_2_OHA_DH_cat_dom"/>
</dbReference>